<dbReference type="AlphaFoldDB" id="A0A7C5R7D1"/>
<protein>
    <submittedName>
        <fullName evidence="3">Endonuclease domain-containing protein</fullName>
    </submittedName>
</protein>
<name>A0A7C5R7D1_9PROT</name>
<dbReference type="Gene3D" id="3.40.960.10">
    <property type="entry name" value="VSR Endonuclease"/>
    <property type="match status" value="1"/>
</dbReference>
<keyword evidence="3" id="KW-0255">Endonuclease</keyword>
<keyword evidence="3" id="KW-0540">Nuclease</keyword>
<dbReference type="InterPro" id="IPR007569">
    <property type="entry name" value="DUF559"/>
</dbReference>
<proteinExistence type="predicted"/>
<feature type="domain" description="DUF559" evidence="2">
    <location>
        <begin position="13"/>
        <end position="114"/>
    </location>
</feature>
<sequence length="141" mass="16467">MEKTREPAVVSVKRARALRRRQTPAEDIFWREVRNRQFLGLKFRRQVPIGKYIADFVCEQEKLIVEIDGASHVDSTDYDEERTRVLEQFGYRVVRYWNSDLYEGLDSVFRELFRLVGGEGEQNGDQGHEDSVSSPIGRGTR</sequence>
<keyword evidence="3" id="KW-0378">Hydrolase</keyword>
<dbReference type="InterPro" id="IPR047216">
    <property type="entry name" value="Endonuclease_DUF559_bact"/>
</dbReference>
<dbReference type="EMBL" id="DRMJ01000152">
    <property type="protein sequence ID" value="HHL42587.1"/>
    <property type="molecule type" value="Genomic_DNA"/>
</dbReference>
<evidence type="ECO:0000256" key="1">
    <source>
        <dbReference type="SAM" id="MobiDB-lite"/>
    </source>
</evidence>
<feature type="region of interest" description="Disordered" evidence="1">
    <location>
        <begin position="120"/>
        <end position="141"/>
    </location>
</feature>
<dbReference type="PANTHER" id="PTHR38590">
    <property type="entry name" value="BLL0828 PROTEIN"/>
    <property type="match status" value="1"/>
</dbReference>
<organism evidence="3">
    <name type="scientific">Hellea balneolensis</name>
    <dbReference type="NCBI Taxonomy" id="287478"/>
    <lineage>
        <taxon>Bacteria</taxon>
        <taxon>Pseudomonadati</taxon>
        <taxon>Pseudomonadota</taxon>
        <taxon>Alphaproteobacteria</taxon>
        <taxon>Maricaulales</taxon>
        <taxon>Robiginitomaculaceae</taxon>
        <taxon>Hellea</taxon>
    </lineage>
</organism>
<dbReference type="GO" id="GO:0004519">
    <property type="term" value="F:endonuclease activity"/>
    <property type="evidence" value="ECO:0007669"/>
    <property type="project" value="UniProtKB-KW"/>
</dbReference>
<gene>
    <name evidence="3" type="ORF">ENJ42_03120</name>
</gene>
<comment type="caution">
    <text evidence="3">The sequence shown here is derived from an EMBL/GenBank/DDBJ whole genome shotgun (WGS) entry which is preliminary data.</text>
</comment>
<evidence type="ECO:0000259" key="2">
    <source>
        <dbReference type="Pfam" id="PF04480"/>
    </source>
</evidence>
<dbReference type="PANTHER" id="PTHR38590:SF1">
    <property type="entry name" value="BLL0828 PROTEIN"/>
    <property type="match status" value="1"/>
</dbReference>
<dbReference type="CDD" id="cd01038">
    <property type="entry name" value="Endonuclease_DUF559"/>
    <property type="match status" value="1"/>
</dbReference>
<dbReference type="SUPFAM" id="SSF52980">
    <property type="entry name" value="Restriction endonuclease-like"/>
    <property type="match status" value="1"/>
</dbReference>
<reference evidence="3" key="1">
    <citation type="journal article" date="2020" name="mSystems">
        <title>Genome- and Community-Level Interaction Insights into Carbon Utilization and Element Cycling Functions of Hydrothermarchaeota in Hydrothermal Sediment.</title>
        <authorList>
            <person name="Zhou Z."/>
            <person name="Liu Y."/>
            <person name="Xu W."/>
            <person name="Pan J."/>
            <person name="Luo Z.H."/>
            <person name="Li M."/>
        </authorList>
    </citation>
    <scope>NUCLEOTIDE SEQUENCE [LARGE SCALE GENOMIC DNA]</scope>
    <source>
        <strain evidence="3">HyVt-485</strain>
    </source>
</reference>
<evidence type="ECO:0000313" key="3">
    <source>
        <dbReference type="EMBL" id="HHL42587.1"/>
    </source>
</evidence>
<dbReference type="Pfam" id="PF04480">
    <property type="entry name" value="DUF559"/>
    <property type="match status" value="1"/>
</dbReference>
<accession>A0A7C5R7D1</accession>
<dbReference type="Proteomes" id="UP000885830">
    <property type="component" value="Unassembled WGS sequence"/>
</dbReference>
<dbReference type="InterPro" id="IPR011335">
    <property type="entry name" value="Restrct_endonuc-II-like"/>
</dbReference>